<evidence type="ECO:0000313" key="4">
    <source>
        <dbReference type="EMBL" id="ABC57491.1"/>
    </source>
</evidence>
<dbReference type="Gene3D" id="2.160.20.10">
    <property type="entry name" value="Single-stranded right-handed beta-helix, Pectin lyase-like"/>
    <property type="match status" value="3"/>
</dbReference>
<dbReference type="InterPro" id="IPR039448">
    <property type="entry name" value="Beta_helix"/>
</dbReference>
<dbReference type="SUPFAM" id="SSF51126">
    <property type="entry name" value="Pectin lyase-like"/>
    <property type="match status" value="3"/>
</dbReference>
<dbReference type="InterPro" id="IPR011050">
    <property type="entry name" value="Pectin_lyase_fold/virulence"/>
</dbReference>
<dbReference type="Gene3D" id="2.60.40.10">
    <property type="entry name" value="Immunoglobulins"/>
    <property type="match status" value="8"/>
</dbReference>
<dbReference type="KEGG" id="mst:Msp_1108"/>
<dbReference type="HOGENOM" id="CLU_235370_0_0_2"/>
<dbReference type="SMART" id="SM00710">
    <property type="entry name" value="PbH1"/>
    <property type="match status" value="19"/>
</dbReference>
<dbReference type="RefSeq" id="WP_011406690.1">
    <property type="nucleotide sequence ID" value="NC_007681.1"/>
</dbReference>
<sequence length="1921" mass="208689">MKTINKFLLATIVLLMVGLGCAAAADSSSNSTIATVHETSSLSGDIQSSSIEPTLTKDIQTTNKDNIKEKTSDSSTKSIQTKDTQKKTTSNSFSKDVTNKNTQVSKNVEKDTKIIETTKKESNTQPTKTVKKATVTTITPDDYDLYFRYNPKTNKTESTTLVSAGDVLDLQGTFKNVNFTIDKSKITITSIGKTAKLYNCTVNVLGLQSAGSSVHNLTITNNNYYGSGIYLNVTKNILVANNTIHVWGPFAFALPCDRVNNSLVIDNYLETSCREDTNRTHTATPWGLSYYNNIVNNTVVSDQANGIYFSLWGSGLFQGGYCDYNNVTGNDVTGGDTSWSYTIQIMGTGNIISYNNVRGGYRGISTQDFTNNTIIFNEVNGTAQGIFACEGAIVANNTVHVNGTTTGVEVGGDGAIIENNTITSNSGSALVISASNINIKNNYLWSTLGYGIYSKGKYINLNISDNTIISGKIGILFRKQSSSKKINYVNVTKNVIKSDGEYAIDFSEAGARNEVDVHILVSESNVLTSKAGTGLEKAYLPPSVGGGDDLPDSNKTYTVTDSTYYTYFTDEQSINTKKVLKNDTIILKGEFKNKNFTFTQKTHVIGDNCIIRNGTITFTGDASASTLKNVKIINYDKNSLNRHGVEVIDVNNVVINNVNINNYDPWESFGIFICSSNGNTLTNNVIYTSGDYVNYGIFVYASDLNNLSKNRVTLNQSSKPIEYADEIMFNDRIGLIKEVLHNYGIILMYSSYNTVDQNIVNGTSQFKTYQFPVEECKNSIVGIDVYYDSNYNTITRNNVTINSYGPYEYGMGVLGAPWGTAISTLNATNNTFAHNNVRVNGGYFATGFIAGLNSINTTIYNNTFDVHALHNSTQKGDYTYGLTLESCTNTTFINNTINASAASLYTVELFGTKKNIITNNYFYGEATNPYGIAGYQSSDNTITNNTIIMRQFNYGPTSSALHADVIPYGKEGIMLMKDSYRNKIMYNTINTNATEYAVKLTEQAINTTVKENSIISSKYHGDDAVSNGHKTNIVSNNFKYFTNITAYPSTGTVGYPITIKAKVTSTTSDVSNLTVTFRIGLTQLGSAKVNNGIAQITVNSTSFLKPTIYTLIATVGGTNFQNATSTSQLSLNKTMSSSTVTVSKVNGLIGSKVNMDVDVTDSNGAKLEGNVTFKLENTVLSTMKLTLGRATYTYTIPANAKSGVYTITVLYSGDENHNAGVGTNTLGIQTKTIATVSSVNGKIGNPTKFTAKLTSNGVPLTNGKVTFLVDNVVAGTSNINKGVATYNYVVPTNFTAKNYTITVKYDGNDTLTSASASNKLVVTKSISKITYTPVAVVVSDDVVLTVKVTNRTNGLVAKSGRVSIKLNNNYLKYSNGSIIYGNVNKEGNAIFTFTAPAQYSGLNNITFYYEGNDQFLASSQKYTNGFIVRNPSKITVRESAGKIGNTATLKAIVTDDRNMGIAKGQVTFKINNQVIKTVNIDKGIATIKYNIPTTFKAGTYKISAVYNFNKISIQNTSKLTVQKVISKISYTPTTQVVGDKAILKIKVTNRTNGFTAKNGNISIMINKETLRNSDNSVKIAKVGADGYATYVFTIPKKFIGVNNITIKYSGDDQFLASQTTIKNGFIVRNPSKITVRESAGKIGNTATLKAIVTDDRNMGIAKGQVTFKINNQVIKTVNIDKGIATIKYNIPTTFKAGTYKISAVYNFNKISIQNTSKLTVQKVISKISYTPTTQVVGDKAILKIKVTNRTNGFTAKNGNISIMINKETLRNSDNSVKIAKVGADGYATYVFTIPKKFIGVNNITIKYSGDDQFLASQTTIKNGFIVRNPSKVVVRNAVGKVGSTVTLNATVIDDKKIVILKGQVTFKVNNQIVKTVNITNGTATTPYTIPKTFNTGNYTINAVYTLNSIKLENNGTLTVKT</sequence>
<evidence type="ECO:0000256" key="1">
    <source>
        <dbReference type="SAM" id="MobiDB-lite"/>
    </source>
</evidence>
<dbReference type="OrthoDB" id="78237at2157"/>
<keyword evidence="5" id="KW-1185">Reference proteome</keyword>
<reference evidence="4 5" key="1">
    <citation type="journal article" date="2006" name="J. Bacteriol.">
        <title>The genome sequence of Methanosphaera stadtmanae reveals why this human intestinal archaeon is restricted to methanol and H2 for methane formation and ATP synthesis.</title>
        <authorList>
            <person name="Fricke W.F."/>
            <person name="Seedorf H."/>
            <person name="Henne A."/>
            <person name="Kruer M."/>
            <person name="Liesegang H."/>
            <person name="Hedderich R."/>
            <person name="Gottschalk G."/>
            <person name="Thauer R.K."/>
        </authorList>
    </citation>
    <scope>NUCLEOTIDE SEQUENCE [LARGE SCALE GENOMIC DNA]</scope>
    <source>
        <strain evidence="5">ATCC 43021 / DSM 3091 / JCM 11832 / MCB-3</strain>
    </source>
</reference>
<feature type="compositionally biased region" description="Low complexity" evidence="1">
    <location>
        <begin position="40"/>
        <end position="50"/>
    </location>
</feature>
<evidence type="ECO:0000313" key="5">
    <source>
        <dbReference type="Proteomes" id="UP000001931"/>
    </source>
</evidence>
<feature type="compositionally biased region" description="Polar residues" evidence="1">
    <location>
        <begin position="73"/>
        <end position="105"/>
    </location>
</feature>
<dbReference type="InterPro" id="IPR012334">
    <property type="entry name" value="Pectin_lyas_fold"/>
</dbReference>
<dbReference type="PROSITE" id="PS51257">
    <property type="entry name" value="PROKAR_LIPOPROTEIN"/>
    <property type="match status" value="1"/>
</dbReference>
<dbReference type="EMBL" id="CP000102">
    <property type="protein sequence ID" value="ABC57491.1"/>
    <property type="molecule type" value="Genomic_DNA"/>
</dbReference>
<organism evidence="4 5">
    <name type="scientific">Methanosphaera stadtmanae (strain ATCC 43021 / DSM 3091 / JCM 11832 / MCB-3)</name>
    <dbReference type="NCBI Taxonomy" id="339860"/>
    <lineage>
        <taxon>Archaea</taxon>
        <taxon>Methanobacteriati</taxon>
        <taxon>Methanobacteriota</taxon>
        <taxon>Methanomada group</taxon>
        <taxon>Methanobacteria</taxon>
        <taxon>Methanobacteriales</taxon>
        <taxon>Methanobacteriaceae</taxon>
        <taxon>Methanosphaera</taxon>
    </lineage>
</organism>
<feature type="region of interest" description="Disordered" evidence="1">
    <location>
        <begin position="39"/>
        <end position="105"/>
    </location>
</feature>
<dbReference type="Pfam" id="PF16640">
    <property type="entry name" value="Big_3_5"/>
    <property type="match status" value="1"/>
</dbReference>
<dbReference type="InterPro" id="IPR032109">
    <property type="entry name" value="Big_3_5"/>
</dbReference>
<dbReference type="InterPro" id="IPR006626">
    <property type="entry name" value="PbH1"/>
</dbReference>
<feature type="domain" description="Right handed beta helix" evidence="2">
    <location>
        <begin position="392"/>
        <end position="515"/>
    </location>
</feature>
<dbReference type="InterPro" id="IPR013783">
    <property type="entry name" value="Ig-like_fold"/>
</dbReference>
<dbReference type="STRING" id="339860.Msp_1108"/>
<gene>
    <name evidence="4" type="ordered locus">Msp_1108</name>
</gene>
<protein>
    <submittedName>
        <fullName evidence="4">Member of asn/thr-rich large protein family</fullName>
    </submittedName>
</protein>
<dbReference type="eggNOG" id="arCOG02499">
    <property type="taxonomic scope" value="Archaea"/>
</dbReference>
<dbReference type="Proteomes" id="UP000001931">
    <property type="component" value="Chromosome"/>
</dbReference>
<name>Q2NFB2_METST</name>
<evidence type="ECO:0000259" key="3">
    <source>
        <dbReference type="Pfam" id="PF16640"/>
    </source>
</evidence>
<feature type="compositionally biased region" description="Polar residues" evidence="1">
    <location>
        <begin position="51"/>
        <end position="64"/>
    </location>
</feature>
<proteinExistence type="predicted"/>
<dbReference type="eggNOG" id="arCOG02487">
    <property type="taxonomic scope" value="Archaea"/>
</dbReference>
<feature type="domain" description="Bacterial Ig-like" evidence="3">
    <location>
        <begin position="1146"/>
        <end position="1223"/>
    </location>
</feature>
<dbReference type="Pfam" id="PF13229">
    <property type="entry name" value="Beta_helix"/>
    <property type="match status" value="2"/>
</dbReference>
<dbReference type="GeneID" id="3854715"/>
<accession>Q2NFB2</accession>
<feature type="domain" description="Right handed beta helix" evidence="2">
    <location>
        <begin position="869"/>
        <end position="1038"/>
    </location>
</feature>
<evidence type="ECO:0000259" key="2">
    <source>
        <dbReference type="Pfam" id="PF13229"/>
    </source>
</evidence>